<proteinExistence type="predicted"/>
<dbReference type="InterPro" id="IPR001478">
    <property type="entry name" value="PDZ"/>
</dbReference>
<dbReference type="InterPro" id="IPR036034">
    <property type="entry name" value="PDZ_sf"/>
</dbReference>
<dbReference type="Proteomes" id="UP000515121">
    <property type="component" value="Unplaced"/>
</dbReference>
<sequence>FPFISFPISNDSVPLPLVLISSSNHVISCGCRYLFLLCRLHQQEPLHQSYPNPISQGIHTFHFPETTFQGLSLQEAKRGVSRFFLDERKGTFSSCHARRGIEITARTAGASKTIEVEVDRPLGLTLAQKKGGGVVITAVDGSGNAAQAGLKAGDQVLYTSSFFGDKLWPSDMLGFTKTAIRSKPDSVYFIVSRFPFLSKFNFFALCFTSVYCISCMILTNV</sequence>
<dbReference type="KEGG" id="dzi:111300191"/>
<gene>
    <name evidence="3" type="primary">LOC111300191</name>
</gene>
<organism evidence="2 3">
    <name type="scientific">Durio zibethinus</name>
    <name type="common">Durian</name>
    <dbReference type="NCBI Taxonomy" id="66656"/>
    <lineage>
        <taxon>Eukaryota</taxon>
        <taxon>Viridiplantae</taxon>
        <taxon>Streptophyta</taxon>
        <taxon>Embryophyta</taxon>
        <taxon>Tracheophyta</taxon>
        <taxon>Spermatophyta</taxon>
        <taxon>Magnoliopsida</taxon>
        <taxon>eudicotyledons</taxon>
        <taxon>Gunneridae</taxon>
        <taxon>Pentapetalae</taxon>
        <taxon>rosids</taxon>
        <taxon>malvids</taxon>
        <taxon>Malvales</taxon>
        <taxon>Malvaceae</taxon>
        <taxon>Helicteroideae</taxon>
        <taxon>Durio</taxon>
    </lineage>
</organism>
<dbReference type="OrthoDB" id="10264829at2759"/>
<evidence type="ECO:0000313" key="2">
    <source>
        <dbReference type="Proteomes" id="UP000515121"/>
    </source>
</evidence>
<feature type="domain" description="PDZ" evidence="1">
    <location>
        <begin position="100"/>
        <end position="157"/>
    </location>
</feature>
<dbReference type="PANTHER" id="PTHR47661">
    <property type="entry name" value="PHOSPHOGLUCAN PHOSPHATASE LSF1, CHLOROPLASTIC"/>
    <property type="match status" value="1"/>
</dbReference>
<dbReference type="PROSITE" id="PS50106">
    <property type="entry name" value="PDZ"/>
    <property type="match status" value="1"/>
</dbReference>
<evidence type="ECO:0000259" key="1">
    <source>
        <dbReference type="PROSITE" id="PS50106"/>
    </source>
</evidence>
<accession>A0A6P5ZGE5</accession>
<dbReference type="GeneID" id="111300191"/>
<dbReference type="Gene3D" id="2.30.42.10">
    <property type="match status" value="1"/>
</dbReference>
<name>A0A6P5ZGE5_DURZI</name>
<feature type="non-terminal residue" evidence="3">
    <location>
        <position position="1"/>
    </location>
</feature>
<evidence type="ECO:0000313" key="3">
    <source>
        <dbReference type="RefSeq" id="XP_022751570.1"/>
    </source>
</evidence>
<dbReference type="PANTHER" id="PTHR47661:SF4">
    <property type="entry name" value="OS08G0162600 PROTEIN"/>
    <property type="match status" value="1"/>
</dbReference>
<dbReference type="RefSeq" id="XP_022751570.1">
    <property type="nucleotide sequence ID" value="XM_022895835.1"/>
</dbReference>
<keyword evidence="2" id="KW-1185">Reference proteome</keyword>
<dbReference type="SUPFAM" id="SSF50156">
    <property type="entry name" value="PDZ domain-like"/>
    <property type="match status" value="1"/>
</dbReference>
<dbReference type="AlphaFoldDB" id="A0A6P5ZGE5"/>
<reference evidence="3" key="1">
    <citation type="submission" date="2025-08" db="UniProtKB">
        <authorList>
            <consortium name="RefSeq"/>
        </authorList>
    </citation>
    <scope>IDENTIFICATION</scope>
    <source>
        <tissue evidence="3">Fruit stalk</tissue>
    </source>
</reference>
<protein>
    <submittedName>
        <fullName evidence="3">Uncharacterized protein LOC111300191</fullName>
    </submittedName>
</protein>